<dbReference type="GO" id="GO:0004672">
    <property type="term" value="F:protein kinase activity"/>
    <property type="evidence" value="ECO:0007669"/>
    <property type="project" value="InterPro"/>
</dbReference>
<evidence type="ECO:0000256" key="4">
    <source>
        <dbReference type="ARBA" id="ARBA00013081"/>
    </source>
</evidence>
<evidence type="ECO:0000256" key="15">
    <source>
        <dbReference type="ARBA" id="ARBA00048336"/>
    </source>
</evidence>
<keyword evidence="7 16" id="KW-0547">Nucleotide-binding</keyword>
<protein>
    <recommendedName>
        <fullName evidence="4">protein-serine/threonine phosphatase</fullName>
        <ecNumber evidence="4">3.1.3.16</ecNumber>
    </recommendedName>
</protein>
<dbReference type="EMBL" id="CM003531">
    <property type="protein sequence ID" value="RCV20400.1"/>
    <property type="molecule type" value="Genomic_DNA"/>
</dbReference>
<keyword evidence="6" id="KW-0479">Metal-binding</keyword>
<feature type="domain" description="Protein kinase" evidence="19">
    <location>
        <begin position="27"/>
        <end position="310"/>
    </location>
</feature>
<feature type="binding site" evidence="16">
    <location>
        <position position="56"/>
    </location>
    <ligand>
        <name>ATP</name>
        <dbReference type="ChEBI" id="CHEBI:30616"/>
    </ligand>
</feature>
<evidence type="ECO:0000256" key="11">
    <source>
        <dbReference type="ARBA" id="ARBA00022842"/>
    </source>
</evidence>
<feature type="region of interest" description="Disordered" evidence="18">
    <location>
        <begin position="360"/>
        <end position="384"/>
    </location>
</feature>
<evidence type="ECO:0000313" key="21">
    <source>
        <dbReference type="EMBL" id="RCV20400.1"/>
    </source>
</evidence>
<evidence type="ECO:0000256" key="9">
    <source>
        <dbReference type="ARBA" id="ARBA00022801"/>
    </source>
</evidence>
<evidence type="ECO:0000259" key="19">
    <source>
        <dbReference type="PROSITE" id="PS50011"/>
    </source>
</evidence>
<dbReference type="EMBL" id="CM003531">
    <property type="protein sequence ID" value="RCV20401.1"/>
    <property type="molecule type" value="Genomic_DNA"/>
</dbReference>
<dbReference type="Pfam" id="PF00481">
    <property type="entry name" value="PP2C"/>
    <property type="match status" value="1"/>
</dbReference>
<dbReference type="STRING" id="4555.A0A368QSZ8"/>
<evidence type="ECO:0000256" key="13">
    <source>
        <dbReference type="ARBA" id="ARBA00023211"/>
    </source>
</evidence>
<dbReference type="InterPro" id="IPR000222">
    <property type="entry name" value="PP2C_BS"/>
</dbReference>
<evidence type="ECO:0000256" key="8">
    <source>
        <dbReference type="ARBA" id="ARBA00022777"/>
    </source>
</evidence>
<dbReference type="InterPro" id="IPR036457">
    <property type="entry name" value="PPM-type-like_dom_sf"/>
</dbReference>
<dbReference type="PROSITE" id="PS00107">
    <property type="entry name" value="PROTEIN_KINASE_ATP"/>
    <property type="match status" value="1"/>
</dbReference>
<keyword evidence="13" id="KW-0464">Manganese</keyword>
<evidence type="ECO:0000256" key="1">
    <source>
        <dbReference type="ARBA" id="ARBA00001936"/>
    </source>
</evidence>
<dbReference type="InterPro" id="IPR017441">
    <property type="entry name" value="Protein_kinase_ATP_BS"/>
</dbReference>
<dbReference type="EC" id="3.1.3.16" evidence="4"/>
<dbReference type="EMBL" id="CM003531">
    <property type="protein sequence ID" value="RCV20398.1"/>
    <property type="molecule type" value="Genomic_DNA"/>
</dbReference>
<dbReference type="GO" id="GO:0005524">
    <property type="term" value="F:ATP binding"/>
    <property type="evidence" value="ECO:0007669"/>
    <property type="project" value="UniProtKB-UniRule"/>
</dbReference>
<dbReference type="PROSITE" id="PS51746">
    <property type="entry name" value="PPM_2"/>
    <property type="match status" value="1"/>
</dbReference>
<evidence type="ECO:0000259" key="20">
    <source>
        <dbReference type="PROSITE" id="PS51746"/>
    </source>
</evidence>
<dbReference type="SUPFAM" id="SSF81606">
    <property type="entry name" value="PP2C-like"/>
    <property type="match status" value="1"/>
</dbReference>
<dbReference type="PANTHER" id="PTHR45707">
    <property type="entry name" value="C2 CALCIUM/LIPID-BINDING PLANT PHOSPHORIBOSYLTRANSFERASE FAMILY PROTEIN"/>
    <property type="match status" value="1"/>
</dbReference>
<name>A0A368QSZ8_SETIT</name>
<dbReference type="PROSITE" id="PS50011">
    <property type="entry name" value="PROTEIN_KINASE_DOM"/>
    <property type="match status" value="1"/>
</dbReference>
<dbReference type="InterPro" id="IPR008271">
    <property type="entry name" value="Ser/Thr_kinase_AS"/>
</dbReference>
<comment type="cofactor">
    <cofactor evidence="2">
        <name>Mg(2+)</name>
        <dbReference type="ChEBI" id="CHEBI:18420"/>
    </cofactor>
</comment>
<dbReference type="InterPro" id="IPR000719">
    <property type="entry name" value="Prot_kinase_dom"/>
</dbReference>
<dbReference type="PROSITE" id="PS01032">
    <property type="entry name" value="PPM_1"/>
    <property type="match status" value="1"/>
</dbReference>
<dbReference type="FunFam" id="3.60.40.10:FF:000020">
    <property type="entry name" value="Probable protein phosphatase 2C 42"/>
    <property type="match status" value="1"/>
</dbReference>
<dbReference type="CDD" id="cd00143">
    <property type="entry name" value="PP2Cc"/>
    <property type="match status" value="1"/>
</dbReference>
<keyword evidence="8" id="KW-0418">Kinase</keyword>
<organism evidence="21">
    <name type="scientific">Setaria italica</name>
    <name type="common">Foxtail millet</name>
    <name type="synonym">Panicum italicum</name>
    <dbReference type="NCBI Taxonomy" id="4555"/>
    <lineage>
        <taxon>Eukaryota</taxon>
        <taxon>Viridiplantae</taxon>
        <taxon>Streptophyta</taxon>
        <taxon>Embryophyta</taxon>
        <taxon>Tracheophyta</taxon>
        <taxon>Spermatophyta</taxon>
        <taxon>Magnoliopsida</taxon>
        <taxon>Liliopsida</taxon>
        <taxon>Poales</taxon>
        <taxon>Poaceae</taxon>
        <taxon>PACMAD clade</taxon>
        <taxon>Panicoideae</taxon>
        <taxon>Panicodae</taxon>
        <taxon>Paniceae</taxon>
        <taxon>Cenchrinae</taxon>
        <taxon>Setaria</taxon>
    </lineage>
</organism>
<reference evidence="21" key="1">
    <citation type="journal article" date="2012" name="Nat. Biotechnol.">
        <title>Reference genome sequence of the model plant Setaria.</title>
        <authorList>
            <person name="Bennetzen J.L."/>
            <person name="Schmutz J."/>
            <person name="Wang H."/>
            <person name="Percifield R."/>
            <person name="Hawkins J."/>
            <person name="Pontaroli A.C."/>
            <person name="Estep M."/>
            <person name="Feng L."/>
            <person name="Vaughn J.N."/>
            <person name="Grimwood J."/>
            <person name="Jenkins J."/>
            <person name="Barry K."/>
            <person name="Lindquist E."/>
            <person name="Hellsten U."/>
            <person name="Deshpande S."/>
            <person name="Wang X."/>
            <person name="Wu X."/>
            <person name="Mitros T."/>
            <person name="Triplett J."/>
            <person name="Yang X."/>
            <person name="Ye C.Y."/>
            <person name="Mauro-Herrera M."/>
            <person name="Wang L."/>
            <person name="Li P."/>
            <person name="Sharma M."/>
            <person name="Sharma R."/>
            <person name="Ronald P.C."/>
            <person name="Panaud O."/>
            <person name="Kellogg E.A."/>
            <person name="Brutnell T.P."/>
            <person name="Doust A.N."/>
            <person name="Tuskan G.A."/>
            <person name="Rokhsar D."/>
            <person name="Devos K.M."/>
        </authorList>
    </citation>
    <scope>NUCLEOTIDE SEQUENCE [LARGE SCALE GENOMIC DNA]</scope>
    <source>
        <strain evidence="21">Yugu1</strain>
    </source>
</reference>
<evidence type="ECO:0000256" key="18">
    <source>
        <dbReference type="SAM" id="MobiDB-lite"/>
    </source>
</evidence>
<evidence type="ECO:0000256" key="5">
    <source>
        <dbReference type="ARBA" id="ARBA00022679"/>
    </source>
</evidence>
<accession>A0A368QSZ8</accession>
<dbReference type="SMART" id="SM00332">
    <property type="entry name" value="PP2Cc"/>
    <property type="match status" value="1"/>
</dbReference>
<evidence type="ECO:0000256" key="16">
    <source>
        <dbReference type="PROSITE-ProRule" id="PRU10141"/>
    </source>
</evidence>
<dbReference type="EMBL" id="CM003531">
    <property type="protein sequence ID" value="RCV20399.1"/>
    <property type="molecule type" value="Genomic_DNA"/>
</dbReference>
<comment type="similarity">
    <text evidence="3 17">Belongs to the PP2C family.</text>
</comment>
<dbReference type="Gene3D" id="1.10.510.10">
    <property type="entry name" value="Transferase(Phosphotransferase) domain 1"/>
    <property type="match status" value="1"/>
</dbReference>
<dbReference type="InterPro" id="IPR011009">
    <property type="entry name" value="Kinase-like_dom_sf"/>
</dbReference>
<dbReference type="AlphaFoldDB" id="A0A368QSZ8"/>
<dbReference type="FunFam" id="1.10.510.10:FF:000625">
    <property type="entry name" value="Cysteine-rich receptor-like protein kinase 6"/>
    <property type="match status" value="1"/>
</dbReference>
<comment type="catalytic activity">
    <reaction evidence="14">
        <text>O-phospho-L-seryl-[protein] + H2O = L-seryl-[protein] + phosphate</text>
        <dbReference type="Rhea" id="RHEA:20629"/>
        <dbReference type="Rhea" id="RHEA-COMP:9863"/>
        <dbReference type="Rhea" id="RHEA-COMP:11604"/>
        <dbReference type="ChEBI" id="CHEBI:15377"/>
        <dbReference type="ChEBI" id="CHEBI:29999"/>
        <dbReference type="ChEBI" id="CHEBI:43474"/>
        <dbReference type="ChEBI" id="CHEBI:83421"/>
        <dbReference type="EC" id="3.1.3.16"/>
    </reaction>
</comment>
<dbReference type="FunFam" id="3.30.200.20:FF:000465">
    <property type="entry name" value="Cysteine-rich receptor-like protein kinase 6"/>
    <property type="match status" value="1"/>
</dbReference>
<comment type="cofactor">
    <cofactor evidence="1">
        <name>Mn(2+)</name>
        <dbReference type="ChEBI" id="CHEBI:29035"/>
    </cofactor>
</comment>
<dbReference type="KEGG" id="sita:101758507"/>
<gene>
    <name evidence="21" type="ORF">SETIT_4G053300v2</name>
</gene>
<evidence type="ECO:0000256" key="7">
    <source>
        <dbReference type="ARBA" id="ARBA00022741"/>
    </source>
</evidence>
<evidence type="ECO:0000256" key="6">
    <source>
        <dbReference type="ARBA" id="ARBA00022723"/>
    </source>
</evidence>
<evidence type="ECO:0000256" key="17">
    <source>
        <dbReference type="RuleBase" id="RU003465"/>
    </source>
</evidence>
<keyword evidence="10 16" id="KW-0067">ATP-binding</keyword>
<dbReference type="PANTHER" id="PTHR45707:SF46">
    <property type="entry name" value="PROTEIN KINASE DOMAIN-CONTAINING PROTEIN"/>
    <property type="match status" value="1"/>
</dbReference>
<dbReference type="SUPFAM" id="SSF56112">
    <property type="entry name" value="Protein kinase-like (PK-like)"/>
    <property type="match status" value="1"/>
</dbReference>
<sequence>MENDPQHTSVMPRDFTFHLLEQITNKFSKDRIIGYGGYGVVYKGVLDNGEEVAVKKLYNKHPGLDDDKQFTNECTNLMRLQHQNIVRLVGYCYEIAHKVVEYDGQYVYAGVEERALCFEYLQGGTLEKLLSDESCGLGWHKRYKIIRGVCEGLHYLHNGSKDPIYHLDLKPANIMLDKNMVPKIGDFGLSRLFDSTQTCTTKVIIGTPGYMPPEYINRYQITQKFDVFSLGVIIIQVMAGRGGYLKCGDMSHQEFIDLVQGNWGKRLQVTMSSHTSHEIKTCIEIALRCVESDRVKRPTIAEIVDELNKIDDVKRSLADEDNLHSTQVKLYTNSGAADAEGALTVDHRDDGKEQEHMTLEDKILEDDPSDTEYPGPQTGGTLERLPTLKAKSGGRKAQDDLLWCHDLARCQDGDFSVAAMQANHFMEDQCLVESGLPFGTFAGIFDGHGGPEAAYFIRDHLLPNLQETSSGLQGVTADAIREAFLATEQGFITLVSRQWETKPSLATVGSCCLVGVVHQRTLFIANLGDSRAVLGKVWHVTEEVLAVPLSAEHNVNYDKARKELIAEHPDDPDIVVFKHNVWRVKGIFQLSRSIGDAFLKDPRYNMEPLTTKFRLRTPFSKPLLSASPSILSHSLQPCDRFVIFASDGLWEHLTNQEAVDIVQKHQRAEGSARRLIKAALLEASRKREMTYSHLKTIGKGVRRHFHDDITVIVLFFSHAVQPLSIRCPLDNGSNGPLSSSSMDAQFLAPGNADEMLS</sequence>
<dbReference type="Gene3D" id="3.60.40.10">
    <property type="entry name" value="PPM-type phosphatase domain"/>
    <property type="match status" value="1"/>
</dbReference>
<feature type="domain" description="PPM-type phosphatase" evidence="20">
    <location>
        <begin position="414"/>
        <end position="716"/>
    </location>
</feature>
<dbReference type="GO" id="GO:0046872">
    <property type="term" value="F:metal ion binding"/>
    <property type="evidence" value="ECO:0007669"/>
    <property type="project" value="UniProtKB-KW"/>
</dbReference>
<comment type="catalytic activity">
    <reaction evidence="15">
        <text>O-phospho-L-threonyl-[protein] + H2O = L-threonyl-[protein] + phosphate</text>
        <dbReference type="Rhea" id="RHEA:47004"/>
        <dbReference type="Rhea" id="RHEA-COMP:11060"/>
        <dbReference type="Rhea" id="RHEA-COMP:11605"/>
        <dbReference type="ChEBI" id="CHEBI:15377"/>
        <dbReference type="ChEBI" id="CHEBI:30013"/>
        <dbReference type="ChEBI" id="CHEBI:43474"/>
        <dbReference type="ChEBI" id="CHEBI:61977"/>
        <dbReference type="EC" id="3.1.3.16"/>
    </reaction>
</comment>
<evidence type="ECO:0000256" key="14">
    <source>
        <dbReference type="ARBA" id="ARBA00047761"/>
    </source>
</evidence>
<evidence type="ECO:0000256" key="2">
    <source>
        <dbReference type="ARBA" id="ARBA00001946"/>
    </source>
</evidence>
<dbReference type="Pfam" id="PF00069">
    <property type="entry name" value="Pkinase"/>
    <property type="match status" value="1"/>
</dbReference>
<dbReference type="GO" id="GO:0004722">
    <property type="term" value="F:protein serine/threonine phosphatase activity"/>
    <property type="evidence" value="ECO:0007669"/>
    <property type="project" value="UniProtKB-EC"/>
</dbReference>
<keyword evidence="9 17" id="KW-0378">Hydrolase</keyword>
<keyword evidence="5" id="KW-0808">Transferase</keyword>
<evidence type="ECO:0000256" key="3">
    <source>
        <dbReference type="ARBA" id="ARBA00006702"/>
    </source>
</evidence>
<dbReference type="PROSITE" id="PS00108">
    <property type="entry name" value="PROTEIN_KINASE_ST"/>
    <property type="match status" value="1"/>
</dbReference>
<dbReference type="SMART" id="SM00220">
    <property type="entry name" value="S_TKc"/>
    <property type="match status" value="1"/>
</dbReference>
<dbReference type="InterPro" id="IPR001932">
    <property type="entry name" value="PPM-type_phosphatase-like_dom"/>
</dbReference>
<evidence type="ECO:0000256" key="10">
    <source>
        <dbReference type="ARBA" id="ARBA00022840"/>
    </source>
</evidence>
<proteinExistence type="inferred from homology"/>
<evidence type="ECO:0000256" key="12">
    <source>
        <dbReference type="ARBA" id="ARBA00022912"/>
    </source>
</evidence>
<dbReference type="OrthoDB" id="195446at2759"/>
<dbReference type="Gene3D" id="3.30.200.20">
    <property type="entry name" value="Phosphorylase Kinase, domain 1"/>
    <property type="match status" value="1"/>
</dbReference>
<keyword evidence="12 17" id="KW-0904">Protein phosphatase</keyword>
<keyword evidence="11" id="KW-0460">Magnesium</keyword>
<reference evidence="21" key="2">
    <citation type="submission" date="2015-07" db="EMBL/GenBank/DDBJ databases">
        <authorList>
            <person name="Noorani M."/>
        </authorList>
    </citation>
    <scope>NUCLEOTIDE SEQUENCE</scope>
    <source>
        <strain evidence="21">Yugu1</strain>
    </source>
</reference>